<dbReference type="EMBL" id="BOOR01000025">
    <property type="protein sequence ID" value="GII55391.1"/>
    <property type="molecule type" value="Genomic_DNA"/>
</dbReference>
<keyword evidence="2" id="KW-1185">Reference proteome</keyword>
<proteinExistence type="predicted"/>
<evidence type="ECO:0000313" key="2">
    <source>
        <dbReference type="Proteomes" id="UP000605992"/>
    </source>
</evidence>
<gene>
    <name evidence="1" type="ORF">Pth03_37800</name>
</gene>
<evidence type="ECO:0008006" key="3">
    <source>
        <dbReference type="Google" id="ProtNLM"/>
    </source>
</evidence>
<accession>A0A8J3V286</accession>
<dbReference type="AlphaFoldDB" id="A0A8J3V286"/>
<evidence type="ECO:0000313" key="1">
    <source>
        <dbReference type="EMBL" id="GII55391.1"/>
    </source>
</evidence>
<protein>
    <recommendedName>
        <fullName evidence="3">Mersacidin/lichenicidin family type 2 lantibiotic</fullName>
    </recommendedName>
</protein>
<reference evidence="1" key="1">
    <citation type="submission" date="2021-01" db="EMBL/GenBank/DDBJ databases">
        <title>Whole genome shotgun sequence of Planotetraspora thailandica NBRC 104271.</title>
        <authorList>
            <person name="Komaki H."/>
            <person name="Tamura T."/>
        </authorList>
    </citation>
    <scope>NUCLEOTIDE SEQUENCE</scope>
    <source>
        <strain evidence="1">NBRC 104271</strain>
    </source>
</reference>
<organism evidence="1 2">
    <name type="scientific">Planotetraspora thailandica</name>
    <dbReference type="NCBI Taxonomy" id="487172"/>
    <lineage>
        <taxon>Bacteria</taxon>
        <taxon>Bacillati</taxon>
        <taxon>Actinomycetota</taxon>
        <taxon>Actinomycetes</taxon>
        <taxon>Streptosporangiales</taxon>
        <taxon>Streptosporangiaceae</taxon>
        <taxon>Planotetraspora</taxon>
    </lineage>
</organism>
<dbReference type="Proteomes" id="UP000605992">
    <property type="component" value="Unassembled WGS sequence"/>
</dbReference>
<sequence>MEEAQDLIKSWKNPELRADGAAHPVGDIDLGITGGEGETTSLPCVGLATALASCWPSCSNTVWAGSCQIMSVGCCKPHLEPTG</sequence>
<comment type="caution">
    <text evidence="1">The sequence shown here is derived from an EMBL/GenBank/DDBJ whole genome shotgun (WGS) entry which is preliminary data.</text>
</comment>
<name>A0A8J3V286_9ACTN</name>